<reference evidence="1" key="1">
    <citation type="submission" date="2014-05" db="EMBL/GenBank/DDBJ databases">
        <title>The transcriptome of the halophilic microalga Tetraselmis sp. GSL018 isolated from the Great Salt Lake, Utah.</title>
        <authorList>
            <person name="Jinkerson R.E."/>
            <person name="D'Adamo S."/>
            <person name="Posewitz M.C."/>
        </authorList>
    </citation>
    <scope>NUCLEOTIDE SEQUENCE</scope>
    <source>
        <strain evidence="1">GSL018</strain>
    </source>
</reference>
<sequence>LWEKLTRELRLTRSGDLRPEVKLYFAAAIGSVLQSNGQDSDAMDTYTAAEMEVRKLPEDHPDISLLHSLIGNAAYHR</sequence>
<evidence type="ECO:0000313" key="1">
    <source>
        <dbReference type="EMBL" id="JAC60590.1"/>
    </source>
</evidence>
<protein>
    <submittedName>
        <fullName evidence="1">Uncharacterized protein</fullName>
    </submittedName>
</protein>
<dbReference type="EMBL" id="GBEZ01026636">
    <property type="protein sequence ID" value="JAC60590.1"/>
    <property type="molecule type" value="Transcribed_RNA"/>
</dbReference>
<proteinExistence type="predicted"/>
<name>A0A061QQ81_9CHLO</name>
<feature type="non-terminal residue" evidence="1">
    <location>
        <position position="77"/>
    </location>
</feature>
<feature type="non-terminal residue" evidence="1">
    <location>
        <position position="1"/>
    </location>
</feature>
<dbReference type="AlphaFoldDB" id="A0A061QQ81"/>
<organism evidence="1">
    <name type="scientific">Tetraselmis sp. GSL018</name>
    <dbReference type="NCBI Taxonomy" id="582737"/>
    <lineage>
        <taxon>Eukaryota</taxon>
        <taxon>Viridiplantae</taxon>
        <taxon>Chlorophyta</taxon>
        <taxon>core chlorophytes</taxon>
        <taxon>Chlorodendrophyceae</taxon>
        <taxon>Chlorodendrales</taxon>
        <taxon>Chlorodendraceae</taxon>
        <taxon>Tetraselmis</taxon>
    </lineage>
</organism>
<accession>A0A061QQ81</accession>
<gene>
    <name evidence="1" type="ORF">TSPGSL018_28599</name>
</gene>